<evidence type="ECO:0000259" key="2">
    <source>
        <dbReference type="Pfam" id="PF07859"/>
    </source>
</evidence>
<dbReference type="InterPro" id="IPR013094">
    <property type="entry name" value="AB_hydrolase_3"/>
</dbReference>
<dbReference type="EMBL" id="FOXO01000039">
    <property type="protein sequence ID" value="SFQ37775.1"/>
    <property type="molecule type" value="Genomic_DNA"/>
</dbReference>
<evidence type="ECO:0000313" key="3">
    <source>
        <dbReference type="EMBL" id="SFQ37775.1"/>
    </source>
</evidence>
<dbReference type="Gene3D" id="3.40.50.1820">
    <property type="entry name" value="alpha/beta hydrolase"/>
    <property type="match status" value="1"/>
</dbReference>
<name>A0A1I5Y0R4_9FIRM</name>
<dbReference type="OrthoDB" id="9815425at2"/>
<dbReference type="RefSeq" id="WP_074891618.1">
    <property type="nucleotide sequence ID" value="NZ_FOXO01000039.1"/>
</dbReference>
<dbReference type="GO" id="GO:0016787">
    <property type="term" value="F:hydrolase activity"/>
    <property type="evidence" value="ECO:0007669"/>
    <property type="project" value="UniProtKB-KW"/>
</dbReference>
<dbReference type="Proteomes" id="UP000182624">
    <property type="component" value="Unassembled WGS sequence"/>
</dbReference>
<reference evidence="4" key="1">
    <citation type="submission" date="2016-10" db="EMBL/GenBank/DDBJ databases">
        <authorList>
            <person name="Varghese N."/>
            <person name="Submissions S."/>
        </authorList>
    </citation>
    <scope>NUCLEOTIDE SEQUENCE [LARGE SCALE GENOMIC DNA]</scope>
    <source>
        <strain evidence="4">P18</strain>
    </source>
</reference>
<dbReference type="InterPro" id="IPR029058">
    <property type="entry name" value="AB_hydrolase_fold"/>
</dbReference>
<evidence type="ECO:0000313" key="4">
    <source>
        <dbReference type="Proteomes" id="UP000182624"/>
    </source>
</evidence>
<feature type="domain" description="Alpha/beta hydrolase fold-3" evidence="2">
    <location>
        <begin position="40"/>
        <end position="246"/>
    </location>
</feature>
<dbReference type="InterPro" id="IPR050300">
    <property type="entry name" value="GDXG_lipolytic_enzyme"/>
</dbReference>
<organism evidence="3 4">
    <name type="scientific">Butyrivibrio proteoclasticus</name>
    <dbReference type="NCBI Taxonomy" id="43305"/>
    <lineage>
        <taxon>Bacteria</taxon>
        <taxon>Bacillati</taxon>
        <taxon>Bacillota</taxon>
        <taxon>Clostridia</taxon>
        <taxon>Lachnospirales</taxon>
        <taxon>Lachnospiraceae</taxon>
        <taxon>Butyrivibrio</taxon>
    </lineage>
</organism>
<dbReference type="AlphaFoldDB" id="A0A1I5Y0R4"/>
<dbReference type="PANTHER" id="PTHR48081:SF8">
    <property type="entry name" value="ALPHA_BETA HYDROLASE FOLD-3 DOMAIN-CONTAINING PROTEIN-RELATED"/>
    <property type="match status" value="1"/>
</dbReference>
<gene>
    <name evidence="3" type="ORF">SAMN04487928_13929</name>
</gene>
<keyword evidence="1" id="KW-0378">Hydrolase</keyword>
<dbReference type="PANTHER" id="PTHR48081">
    <property type="entry name" value="AB HYDROLASE SUPERFAMILY PROTEIN C4A8.06C"/>
    <property type="match status" value="1"/>
</dbReference>
<proteinExistence type="predicted"/>
<dbReference type="SUPFAM" id="SSF53474">
    <property type="entry name" value="alpha/beta-Hydrolases"/>
    <property type="match status" value="1"/>
</dbReference>
<dbReference type="Pfam" id="PF07859">
    <property type="entry name" value="Abhydrolase_3"/>
    <property type="match status" value="1"/>
</dbReference>
<keyword evidence="4" id="KW-1185">Reference proteome</keyword>
<accession>A0A1I5Y0R4</accession>
<evidence type="ECO:0000256" key="1">
    <source>
        <dbReference type="ARBA" id="ARBA00022801"/>
    </source>
</evidence>
<protein>
    <submittedName>
        <fullName evidence="3">Acetyl esterase/lipase</fullName>
    </submittedName>
</protein>
<sequence length="279" mass="31354">MYSFSTKGIHSKRIKITANGRRIPLLILRPINEPSNAPGVMWIHGGGYMTGMKEMAYIGRAADLVRNHGAVVIAPGYHLSLFYPYPTALYDCYATLLYIKDHAKELGINPDQIMVGGESAGGGLTAAISMLARDKGEVKVAFQMPLYPMIDNYDTDSSKNNHSKVWNTKRNHQAWAVYLRKDAKKDVSPYAAPARQTDYSNLPPAYTFVCTAEPFYFETLKYINDLKAAGVEAKVDIYEGMYHAFDMNEPNNPISKEAIKNFNEVFAYAKEHYFATQEH</sequence>